<dbReference type="EMBL" id="JADNRY010000025">
    <property type="protein sequence ID" value="KAF9072339.1"/>
    <property type="molecule type" value="Genomic_DNA"/>
</dbReference>
<feature type="compositionally biased region" description="Low complexity" evidence="2">
    <location>
        <begin position="275"/>
        <end position="308"/>
    </location>
</feature>
<accession>A0A9P5PZZ3</accession>
<dbReference type="Proteomes" id="UP000772434">
    <property type="component" value="Unassembled WGS sequence"/>
</dbReference>
<feature type="coiled-coil region" evidence="1">
    <location>
        <begin position="144"/>
        <end position="171"/>
    </location>
</feature>
<dbReference type="OrthoDB" id="3204900at2759"/>
<keyword evidence="4" id="KW-1185">Reference proteome</keyword>
<evidence type="ECO:0000313" key="4">
    <source>
        <dbReference type="Proteomes" id="UP000772434"/>
    </source>
</evidence>
<feature type="compositionally biased region" description="Low complexity" evidence="2">
    <location>
        <begin position="395"/>
        <end position="415"/>
    </location>
</feature>
<gene>
    <name evidence="3" type="ORF">BDP27DRAFT_427182</name>
</gene>
<evidence type="ECO:0000256" key="1">
    <source>
        <dbReference type="SAM" id="Coils"/>
    </source>
</evidence>
<dbReference type="AlphaFoldDB" id="A0A9P5PZZ3"/>
<name>A0A9P5PZZ3_9AGAR</name>
<keyword evidence="1" id="KW-0175">Coiled coil</keyword>
<feature type="compositionally biased region" description="Polar residues" evidence="2">
    <location>
        <begin position="106"/>
        <end position="117"/>
    </location>
</feature>
<reference evidence="3" key="1">
    <citation type="submission" date="2020-11" db="EMBL/GenBank/DDBJ databases">
        <authorList>
            <consortium name="DOE Joint Genome Institute"/>
            <person name="Ahrendt S."/>
            <person name="Riley R."/>
            <person name="Andreopoulos W."/>
            <person name="Labutti K."/>
            <person name="Pangilinan J."/>
            <person name="Ruiz-Duenas F.J."/>
            <person name="Barrasa J.M."/>
            <person name="Sanchez-Garcia M."/>
            <person name="Camarero S."/>
            <person name="Miyauchi S."/>
            <person name="Serrano A."/>
            <person name="Linde D."/>
            <person name="Babiker R."/>
            <person name="Drula E."/>
            <person name="Ayuso-Fernandez I."/>
            <person name="Pacheco R."/>
            <person name="Padilla G."/>
            <person name="Ferreira P."/>
            <person name="Barriuso J."/>
            <person name="Kellner H."/>
            <person name="Castanera R."/>
            <person name="Alfaro M."/>
            <person name="Ramirez L."/>
            <person name="Pisabarro A.G."/>
            <person name="Kuo A."/>
            <person name="Tritt A."/>
            <person name="Lipzen A."/>
            <person name="He G."/>
            <person name="Yan M."/>
            <person name="Ng V."/>
            <person name="Cullen D."/>
            <person name="Martin F."/>
            <person name="Rosso M.-N."/>
            <person name="Henrissat B."/>
            <person name="Hibbett D."/>
            <person name="Martinez A.T."/>
            <person name="Grigoriev I.V."/>
        </authorList>
    </citation>
    <scope>NUCLEOTIDE SEQUENCE</scope>
    <source>
        <strain evidence="3">AH 40177</strain>
    </source>
</reference>
<feature type="compositionally biased region" description="Polar residues" evidence="2">
    <location>
        <begin position="38"/>
        <end position="57"/>
    </location>
</feature>
<organism evidence="3 4">
    <name type="scientific">Rhodocollybia butyracea</name>
    <dbReference type="NCBI Taxonomy" id="206335"/>
    <lineage>
        <taxon>Eukaryota</taxon>
        <taxon>Fungi</taxon>
        <taxon>Dikarya</taxon>
        <taxon>Basidiomycota</taxon>
        <taxon>Agaricomycotina</taxon>
        <taxon>Agaricomycetes</taxon>
        <taxon>Agaricomycetidae</taxon>
        <taxon>Agaricales</taxon>
        <taxon>Marasmiineae</taxon>
        <taxon>Omphalotaceae</taxon>
        <taxon>Rhodocollybia</taxon>
    </lineage>
</organism>
<proteinExistence type="predicted"/>
<comment type="caution">
    <text evidence="3">The sequence shown here is derived from an EMBL/GenBank/DDBJ whole genome shotgun (WGS) entry which is preliminary data.</text>
</comment>
<feature type="compositionally biased region" description="Polar residues" evidence="2">
    <location>
        <begin position="576"/>
        <end position="593"/>
    </location>
</feature>
<evidence type="ECO:0000256" key="2">
    <source>
        <dbReference type="SAM" id="MobiDB-lite"/>
    </source>
</evidence>
<sequence length="629" mass="66467">MTTPTISGVRPLRLASSAESPIITSPLPVSPLTPISGKRSSGSARNPRRQSSISYNLSPREDASFSPRHASPIIIPASRPSLNRSASIGSRTSKSQSVDFGGNKSPAATSSTNRNSTGSLLNIEEKERPPLTLVEKHAELLQFIAQKESKCLELRTQLAAHESELLQLKKKWERIVFRGFEKSQAAQPDLINSESSISLSSTHPPSASIYSANSLSYLDSLSAQAQGAGGAAMLEALGLGGMRDIRASVQQGVQGVGRFLGAVAGTSEPSSPRISTHALSESLSSSSASTTSSTRFSQSSQSSVAASISEEDVSPPIMKKSVRKNRPAHIGIISDTGATPLISPTRDFAFGTSPPRTATPLSPDQSMNGRSIRVRRKSRAFESESPAEETSPYADSDTSTSHTSHTSSESLSTSLVDWGMGLSSPPPASPLDSSNLAMGLDADRKRRDLNKRMSLPVSSGLGAGPSWMGSMVGKRWEDTISKNHKRASVLLSDVSQSISQSLPQSIQQPMNAIHALVSPPLNATSEFDSGSSGLLTPPGRGLDPGRSRSRTPSSMSSTSLLDEDIPLEEGGLGTPSLLSPTVLSPTKLASTLIPTKLASEPKPKSPMKKKAVGSAKVAKEEDDDDNWNW</sequence>
<feature type="region of interest" description="Disordered" evidence="2">
    <location>
        <begin position="265"/>
        <end position="436"/>
    </location>
</feature>
<feature type="compositionally biased region" description="Polar residues" evidence="2">
    <location>
        <begin position="354"/>
        <end position="369"/>
    </location>
</feature>
<feature type="region of interest" description="Disordered" evidence="2">
    <location>
        <begin position="524"/>
        <end position="629"/>
    </location>
</feature>
<evidence type="ECO:0000313" key="3">
    <source>
        <dbReference type="EMBL" id="KAF9072339.1"/>
    </source>
</evidence>
<feature type="compositionally biased region" description="Polar residues" evidence="2">
    <location>
        <begin position="524"/>
        <end position="534"/>
    </location>
</feature>
<feature type="compositionally biased region" description="Acidic residues" evidence="2">
    <location>
        <begin position="620"/>
        <end position="629"/>
    </location>
</feature>
<feature type="compositionally biased region" description="Low complexity" evidence="2">
    <location>
        <begin position="550"/>
        <end position="559"/>
    </location>
</feature>
<feature type="compositionally biased region" description="Polar residues" evidence="2">
    <location>
        <begin position="80"/>
        <end position="98"/>
    </location>
</feature>
<protein>
    <recommendedName>
        <fullName evidence="5">DUF4048 domain-containing protein</fullName>
    </recommendedName>
</protein>
<feature type="region of interest" description="Disordered" evidence="2">
    <location>
        <begin position="1"/>
        <end position="117"/>
    </location>
</feature>
<evidence type="ECO:0008006" key="5">
    <source>
        <dbReference type="Google" id="ProtNLM"/>
    </source>
</evidence>